<dbReference type="RefSeq" id="WP_065354321.1">
    <property type="nucleotide sequence ID" value="NZ_CAJESP010000003.1"/>
</dbReference>
<keyword evidence="2" id="KW-1185">Reference proteome</keyword>
<dbReference type="Proteomes" id="UP000600220">
    <property type="component" value="Unassembled WGS sequence"/>
</dbReference>
<sequence>MKYLIIKPKQSNRFIEVSVKSVSNPDTFIQQEIGAPALARQVGDYTVWIADPQEVVLDEEGLAFKGTRLSNVTPNMLINEFEVAYGNVVITSNYKVTSNKYSGLNEQDIANVMNALLNSNSTLVDFKGSQVTIDCLNDAFLAPNGITLDYYDEPVIDSLGYEKEKELSDSFEHKERYSDELFEQKFVPTDTNEYLKNSLNNEKLQEKLKKL</sequence>
<proteinExistence type="predicted"/>
<dbReference type="EMBL" id="AAXKXX010000004">
    <property type="protein sequence ID" value="EGQ4384430.1"/>
    <property type="molecule type" value="Genomic_DNA"/>
</dbReference>
<accession>A0A8H9EQC1</accession>
<reference evidence="1 2" key="1">
    <citation type="submission" date="2018-11" db="EMBL/GenBank/DDBJ databases">
        <authorList>
            <consortium name="Veterinary Laboratory Investigation and Response Network"/>
        </authorList>
    </citation>
    <scope>NUCLEOTIDE SEQUENCE [LARGE SCALE GENOMIC DNA]</scope>
    <source>
        <strain evidence="1 2">SPSE-18-VL-LA-PA-Ryan-0021</strain>
    </source>
</reference>
<dbReference type="AlphaFoldDB" id="A0A8H9EQC1"/>
<evidence type="ECO:0000313" key="2">
    <source>
        <dbReference type="Proteomes" id="UP000600220"/>
    </source>
</evidence>
<gene>
    <name evidence="1" type="ORF">EGV54_04900</name>
</gene>
<protein>
    <submittedName>
        <fullName evidence="1">Uncharacterized protein</fullName>
    </submittedName>
</protein>
<organism evidence="1 2">
    <name type="scientific">Staphylococcus pseudintermedius</name>
    <dbReference type="NCBI Taxonomy" id="283734"/>
    <lineage>
        <taxon>Bacteria</taxon>
        <taxon>Bacillati</taxon>
        <taxon>Bacillota</taxon>
        <taxon>Bacilli</taxon>
        <taxon>Bacillales</taxon>
        <taxon>Staphylococcaceae</taxon>
        <taxon>Staphylococcus</taxon>
        <taxon>Staphylococcus intermedius group</taxon>
    </lineage>
</organism>
<name>A0A8H9EQC1_STAPS</name>
<evidence type="ECO:0000313" key="1">
    <source>
        <dbReference type="EMBL" id="EGQ4384430.1"/>
    </source>
</evidence>
<comment type="caution">
    <text evidence="1">The sequence shown here is derived from an EMBL/GenBank/DDBJ whole genome shotgun (WGS) entry which is preliminary data.</text>
</comment>